<keyword evidence="3" id="KW-0949">S-adenosyl-L-methionine</keyword>
<dbReference type="PROSITE" id="PS51681">
    <property type="entry name" value="SAM_MT_NNMT_PNMT_TEMT"/>
    <property type="match status" value="1"/>
</dbReference>
<comment type="caution">
    <text evidence="4">The sequence shown here is derived from an EMBL/GenBank/DDBJ whole genome shotgun (WGS) entry which is preliminary data.</text>
</comment>
<evidence type="ECO:0000256" key="3">
    <source>
        <dbReference type="ARBA" id="ARBA00022691"/>
    </source>
</evidence>
<name>A0A562URV7_9ACTN</name>
<dbReference type="PANTHER" id="PTHR10867">
    <property type="entry name" value="NNMT/PNMT/TEMT FAMILY MEMBER"/>
    <property type="match status" value="1"/>
</dbReference>
<dbReference type="SUPFAM" id="SSF53335">
    <property type="entry name" value="S-adenosyl-L-methionine-dependent methyltransferases"/>
    <property type="match status" value="1"/>
</dbReference>
<accession>A0A562URV7</accession>
<evidence type="ECO:0000256" key="1">
    <source>
        <dbReference type="ARBA" id="ARBA00022603"/>
    </source>
</evidence>
<dbReference type="AlphaFoldDB" id="A0A562URV7"/>
<dbReference type="PANTHER" id="PTHR10867:SF17">
    <property type="entry name" value="NICOTINAMIDE N-METHYLTRANSFERASE"/>
    <property type="match status" value="1"/>
</dbReference>
<dbReference type="OrthoDB" id="3457715at2"/>
<dbReference type="InterPro" id="IPR029063">
    <property type="entry name" value="SAM-dependent_MTases_sf"/>
</dbReference>
<dbReference type="Pfam" id="PF01234">
    <property type="entry name" value="NNMT_PNMT_TEMT"/>
    <property type="match status" value="1"/>
</dbReference>
<reference evidence="4 5" key="1">
    <citation type="journal article" date="2013" name="Stand. Genomic Sci.">
        <title>Genomic Encyclopedia of Type Strains, Phase I: The one thousand microbial genomes (KMG-I) project.</title>
        <authorList>
            <person name="Kyrpides N.C."/>
            <person name="Woyke T."/>
            <person name="Eisen J.A."/>
            <person name="Garrity G."/>
            <person name="Lilburn T.G."/>
            <person name="Beck B.J."/>
            <person name="Whitman W.B."/>
            <person name="Hugenholtz P."/>
            <person name="Klenk H.P."/>
        </authorList>
    </citation>
    <scope>NUCLEOTIDE SEQUENCE [LARGE SCALE GENOMIC DNA]</scope>
    <source>
        <strain evidence="4 5">DSM 45044</strain>
    </source>
</reference>
<dbReference type="NCBIfam" id="NF040568">
    <property type="entry name" value="SCO2525_fam"/>
    <property type="match status" value="1"/>
</dbReference>
<gene>
    <name evidence="4" type="ORF">LX16_4570</name>
</gene>
<protein>
    <submittedName>
        <fullName evidence="4">NNMT/PNMT/TEMT family protein</fullName>
    </submittedName>
</protein>
<keyword evidence="2" id="KW-0808">Transferase</keyword>
<dbReference type="GO" id="GO:0008168">
    <property type="term" value="F:methyltransferase activity"/>
    <property type="evidence" value="ECO:0007669"/>
    <property type="project" value="UniProtKB-KW"/>
</dbReference>
<organism evidence="4 5">
    <name type="scientific">Stackebrandtia albiflava</name>
    <dbReference type="NCBI Taxonomy" id="406432"/>
    <lineage>
        <taxon>Bacteria</taxon>
        <taxon>Bacillati</taxon>
        <taxon>Actinomycetota</taxon>
        <taxon>Actinomycetes</taxon>
        <taxon>Glycomycetales</taxon>
        <taxon>Glycomycetaceae</taxon>
        <taxon>Stackebrandtia</taxon>
    </lineage>
</organism>
<sequence>MPEHELTEAVRNRDYDWDGFNSQWYKQHNYDELRKDDQQILEIVRDHFAAESGRGLRGIDVGAGANLYPALAMLPYCDRVVLYERSAANRRWLTGQLTAPDESWRLFWDVLAERSPYGELDGVRALLPRRLSVVPGDVLTVTEVAEYDMATMFFVAESISTELREFSTAVERFLGLIKPGGRFAAAFMKESAGYRVDETLYPAVAISETDVRQQFPADQVTVDIHPIELVDPFRKGYGGMIVATGTVNPII</sequence>
<evidence type="ECO:0000313" key="5">
    <source>
        <dbReference type="Proteomes" id="UP000321617"/>
    </source>
</evidence>
<dbReference type="Gene3D" id="3.40.50.150">
    <property type="entry name" value="Vaccinia Virus protein VP39"/>
    <property type="match status" value="1"/>
</dbReference>
<dbReference type="GO" id="GO:0032259">
    <property type="term" value="P:methylation"/>
    <property type="evidence" value="ECO:0007669"/>
    <property type="project" value="UniProtKB-KW"/>
</dbReference>
<proteinExistence type="predicted"/>
<evidence type="ECO:0000313" key="4">
    <source>
        <dbReference type="EMBL" id="TWJ08342.1"/>
    </source>
</evidence>
<dbReference type="Proteomes" id="UP000321617">
    <property type="component" value="Unassembled WGS sequence"/>
</dbReference>
<dbReference type="EMBL" id="VLLL01000008">
    <property type="protein sequence ID" value="TWJ08342.1"/>
    <property type="molecule type" value="Genomic_DNA"/>
</dbReference>
<keyword evidence="5" id="KW-1185">Reference proteome</keyword>
<keyword evidence="1" id="KW-0489">Methyltransferase</keyword>
<dbReference type="InterPro" id="IPR000940">
    <property type="entry name" value="NNMT_TEMT_trans"/>
</dbReference>
<dbReference type="RefSeq" id="WP_158645700.1">
    <property type="nucleotide sequence ID" value="NZ_BAABIJ010000004.1"/>
</dbReference>
<evidence type="ECO:0000256" key="2">
    <source>
        <dbReference type="ARBA" id="ARBA00022679"/>
    </source>
</evidence>